<gene>
    <name evidence="2" type="ORF">AWN73_10985</name>
</gene>
<dbReference type="Proteomes" id="UP000238081">
    <property type="component" value="Unassembled WGS sequence"/>
</dbReference>
<comment type="caution">
    <text evidence="2">The sequence shown here is derived from an EMBL/GenBank/DDBJ whole genome shotgun (WGS) entry which is preliminary data.</text>
</comment>
<organism evidence="2 3">
    <name type="scientific">Clostridium butyricum</name>
    <dbReference type="NCBI Taxonomy" id="1492"/>
    <lineage>
        <taxon>Bacteria</taxon>
        <taxon>Bacillati</taxon>
        <taxon>Bacillota</taxon>
        <taxon>Clostridia</taxon>
        <taxon>Eubacteriales</taxon>
        <taxon>Clostridiaceae</taxon>
        <taxon>Clostridium</taxon>
    </lineage>
</organism>
<dbReference type="RefSeq" id="WP_043666301.1">
    <property type="nucleotide sequence ID" value="NZ_JSEG01000022.1"/>
</dbReference>
<feature type="coiled-coil region" evidence="1">
    <location>
        <begin position="195"/>
        <end position="222"/>
    </location>
</feature>
<dbReference type="Pfam" id="PF20289">
    <property type="entry name" value="MComp1"/>
    <property type="match status" value="1"/>
</dbReference>
<dbReference type="EMBL" id="LRDH01000097">
    <property type="protein sequence ID" value="PPV15603.1"/>
    <property type="molecule type" value="Genomic_DNA"/>
</dbReference>
<dbReference type="InterPro" id="IPR046905">
    <property type="entry name" value="ABC-3C_MC1"/>
</dbReference>
<protein>
    <submittedName>
        <fullName evidence="2">Uncharacterized protein</fullName>
    </submittedName>
</protein>
<name>A0A2S7FBT4_CLOBU</name>
<evidence type="ECO:0000313" key="3">
    <source>
        <dbReference type="Proteomes" id="UP000238081"/>
    </source>
</evidence>
<evidence type="ECO:0000313" key="2">
    <source>
        <dbReference type="EMBL" id="PPV15603.1"/>
    </source>
</evidence>
<sequence>MYEQIEKYLDIKIVNHDIEDITIHISKVQERILFFYTINNLSDFESYTEKLACLFQKYGYKKVINDIIEGENDKNRFINQEKYNLPEFLWDLYIIYINKSQIIIPVNLKTKIERDSSFARKIILDQNEGNIFEMLRYKLYPQEKINSLMGKNNFSEDLLIDNLFMDKQGKIKEKEKLAYIKYLSENSIFQGNESLDSVKAYLKSLEKDIDKIKKKFSQIKGE</sequence>
<evidence type="ECO:0000256" key="1">
    <source>
        <dbReference type="SAM" id="Coils"/>
    </source>
</evidence>
<accession>A0A2S7FBT4</accession>
<reference evidence="2 3" key="1">
    <citation type="submission" date="2016-01" db="EMBL/GenBank/DDBJ databases">
        <title>Characterization of the Clostridium difficile lineages that are prevalent in Hong Kong and China.</title>
        <authorList>
            <person name="Kwok J.S.-L."/>
            <person name="Lam W.-Y."/>
            <person name="Ip M."/>
            <person name="Chan T.-F."/>
            <person name="Hawkey P.M."/>
            <person name="Tsui S.K.-W."/>
        </authorList>
    </citation>
    <scope>NUCLEOTIDE SEQUENCE [LARGE SCALE GENOMIC DNA]</scope>
    <source>
        <strain evidence="2 3">300064</strain>
    </source>
</reference>
<dbReference type="AlphaFoldDB" id="A0A2S7FBT4"/>
<proteinExistence type="predicted"/>
<keyword evidence="1" id="KW-0175">Coiled coil</keyword>